<keyword evidence="3" id="KW-1185">Reference proteome</keyword>
<feature type="signal peptide" evidence="1">
    <location>
        <begin position="1"/>
        <end position="32"/>
    </location>
</feature>
<feature type="chain" id="PRO_5046310240" evidence="1">
    <location>
        <begin position="33"/>
        <end position="301"/>
    </location>
</feature>
<dbReference type="RefSeq" id="WP_254180127.1">
    <property type="nucleotide sequence ID" value="NZ_JANARS010000001.1"/>
</dbReference>
<gene>
    <name evidence="2" type="ORF">NCI01_03795</name>
</gene>
<accession>A0ABT1KU64</accession>
<keyword evidence="1" id="KW-0732">Signal</keyword>
<dbReference type="EMBL" id="JANARS010000001">
    <property type="protein sequence ID" value="MCP3420909.1"/>
    <property type="molecule type" value="Genomic_DNA"/>
</dbReference>
<name>A0ABT1KU64_9ACTN</name>
<proteinExistence type="predicted"/>
<dbReference type="Proteomes" id="UP001204524">
    <property type="component" value="Unassembled WGS sequence"/>
</dbReference>
<reference evidence="2 3" key="1">
    <citation type="submission" date="2022-06" db="EMBL/GenBank/DDBJ databases">
        <authorList>
            <person name="So Y."/>
        </authorList>
    </citation>
    <scope>NUCLEOTIDE SEQUENCE [LARGE SCALE GENOMIC DNA]</scope>
    <source>
        <strain evidence="2 3">STR3</strain>
    </source>
</reference>
<evidence type="ECO:0000313" key="2">
    <source>
        <dbReference type="EMBL" id="MCP3420909.1"/>
    </source>
</evidence>
<sequence length="301" mass="31184">MGSTVLSRRAAVRGAVWSIPAVTVATTAPAFANTSGALAVTGLVVTYLTDQPEKVSVTATVTGFTDSYQMSLTLPPGVFDSVSDAASGSASTGLADSHTLVLTSATADFHATLDLGSRTALPWRGFQGPAFTVSAVARADGRESATTTTAVEAYAMPDKVLNTDASPTASLARVFSDSIAAHQEHPGVVGKIVVVVAIPQIAGKAKPTIAGQHQSWSGGAVADADGEWLYRFVTHQSHHTSRTGLGANPDRGPAPDGGNHYEFWAQLSGMPAELVGRYAGFFYSLDGDTKSRFNRSAQITA</sequence>
<protein>
    <submittedName>
        <fullName evidence="2">Uncharacterized protein</fullName>
    </submittedName>
</protein>
<evidence type="ECO:0000313" key="3">
    <source>
        <dbReference type="Proteomes" id="UP001204524"/>
    </source>
</evidence>
<organism evidence="2 3">
    <name type="scientific">Nocardioides pinisoli</name>
    <dbReference type="NCBI Taxonomy" id="2950279"/>
    <lineage>
        <taxon>Bacteria</taxon>
        <taxon>Bacillati</taxon>
        <taxon>Actinomycetota</taxon>
        <taxon>Actinomycetes</taxon>
        <taxon>Propionibacteriales</taxon>
        <taxon>Nocardioidaceae</taxon>
        <taxon>Nocardioides</taxon>
    </lineage>
</organism>
<comment type="caution">
    <text evidence="2">The sequence shown here is derived from an EMBL/GenBank/DDBJ whole genome shotgun (WGS) entry which is preliminary data.</text>
</comment>
<evidence type="ECO:0000256" key="1">
    <source>
        <dbReference type="SAM" id="SignalP"/>
    </source>
</evidence>